<accession>A0A8C6T5X6</accession>
<dbReference type="Ensembl" id="ENSNMLT00000017014.1">
    <property type="protein sequence ID" value="ENSNMLP00000015141.1"/>
    <property type="gene ID" value="ENSNMLG00000010051.1"/>
</dbReference>
<organism evidence="1 2">
    <name type="scientific">Neogobius melanostomus</name>
    <name type="common">round goby</name>
    <dbReference type="NCBI Taxonomy" id="47308"/>
    <lineage>
        <taxon>Eukaryota</taxon>
        <taxon>Metazoa</taxon>
        <taxon>Chordata</taxon>
        <taxon>Craniata</taxon>
        <taxon>Vertebrata</taxon>
        <taxon>Euteleostomi</taxon>
        <taxon>Actinopterygii</taxon>
        <taxon>Neopterygii</taxon>
        <taxon>Teleostei</taxon>
        <taxon>Neoteleostei</taxon>
        <taxon>Acanthomorphata</taxon>
        <taxon>Gobiaria</taxon>
        <taxon>Gobiiformes</taxon>
        <taxon>Gobioidei</taxon>
        <taxon>Gobiidae</taxon>
        <taxon>Benthophilinae</taxon>
        <taxon>Neogobiini</taxon>
        <taxon>Neogobius</taxon>
    </lineage>
</organism>
<dbReference type="Proteomes" id="UP000694523">
    <property type="component" value="Unplaced"/>
</dbReference>
<dbReference type="AlphaFoldDB" id="A0A8C6T5X6"/>
<evidence type="ECO:0000313" key="1">
    <source>
        <dbReference type="Ensembl" id="ENSNMLP00000015141.1"/>
    </source>
</evidence>
<keyword evidence="2" id="KW-1185">Reference proteome</keyword>
<evidence type="ECO:0000313" key="2">
    <source>
        <dbReference type="Proteomes" id="UP000694523"/>
    </source>
</evidence>
<name>A0A8C6T5X6_9GOBI</name>
<reference evidence="1" key="2">
    <citation type="submission" date="2025-09" db="UniProtKB">
        <authorList>
            <consortium name="Ensembl"/>
        </authorList>
    </citation>
    <scope>IDENTIFICATION</scope>
</reference>
<reference evidence="1" key="1">
    <citation type="submission" date="2025-08" db="UniProtKB">
        <authorList>
            <consortium name="Ensembl"/>
        </authorList>
    </citation>
    <scope>IDENTIFICATION</scope>
</reference>
<protein>
    <submittedName>
        <fullName evidence="1">Uncharacterized protein</fullName>
    </submittedName>
</protein>
<sequence length="76" mass="8870">FRKNPCAQFWTTYQVRSSDWSVEALLARWSMRCELVPLRAFEADKSELAGSRLPGNHSIQMLIIRISFVKKLLLKM</sequence>
<proteinExistence type="predicted"/>